<evidence type="ECO:0000313" key="2">
    <source>
        <dbReference type="Proteomes" id="UP000593571"/>
    </source>
</evidence>
<keyword evidence="2" id="KW-1185">Reference proteome</keyword>
<dbReference type="PANTHER" id="PTHR48490:SF1">
    <property type="entry name" value="INTERLEUKIN-32"/>
    <property type="match status" value="1"/>
</dbReference>
<dbReference type="AlphaFoldDB" id="A0A7J8EZB8"/>
<evidence type="ECO:0000313" key="1">
    <source>
        <dbReference type="EMBL" id="KAF6440773.1"/>
    </source>
</evidence>
<dbReference type="EMBL" id="JACASE010000008">
    <property type="protein sequence ID" value="KAF6440773.1"/>
    <property type="molecule type" value="Genomic_DNA"/>
</dbReference>
<dbReference type="GO" id="GO:0006955">
    <property type="term" value="P:immune response"/>
    <property type="evidence" value="ECO:0007669"/>
    <property type="project" value="InterPro"/>
</dbReference>
<dbReference type="PANTHER" id="PTHR48490">
    <property type="entry name" value="INTERLEUKIN-32"/>
    <property type="match status" value="1"/>
</dbReference>
<gene>
    <name evidence="1" type="ORF">HJG63_006722</name>
</gene>
<accession>A0A7J8EZB8</accession>
<dbReference type="Proteomes" id="UP000593571">
    <property type="component" value="Unassembled WGS sequence"/>
</dbReference>
<sequence length="162" mass="19125">MKPKEVEGLRACMHETVDEYCNQLNNASEDQQIESAQLRAKDRFEDVMLDTVRALYNDQNEESTPLLLEDQQELRRRFRRHTLEMEGPGDQQPGESLYDRVLRFFQRLLQHLQKVWQDVLTWVEEKTARLSSAVKTVWDAVKSFFSSMFSSMHQVFLSPLQV</sequence>
<dbReference type="InterPro" id="IPR028067">
    <property type="entry name" value="IL-32"/>
</dbReference>
<comment type="caution">
    <text evidence="1">The sequence shown here is derived from an EMBL/GenBank/DDBJ whole genome shotgun (WGS) entry which is preliminary data.</text>
</comment>
<proteinExistence type="predicted"/>
<reference evidence="1 2" key="1">
    <citation type="journal article" date="2020" name="Nature">
        <title>Six reference-quality genomes reveal evolution of bat adaptations.</title>
        <authorList>
            <person name="Jebb D."/>
            <person name="Huang Z."/>
            <person name="Pippel M."/>
            <person name="Hughes G.M."/>
            <person name="Lavrichenko K."/>
            <person name="Devanna P."/>
            <person name="Winkler S."/>
            <person name="Jermiin L.S."/>
            <person name="Skirmuntt E.C."/>
            <person name="Katzourakis A."/>
            <person name="Burkitt-Gray L."/>
            <person name="Ray D.A."/>
            <person name="Sullivan K.A.M."/>
            <person name="Roscito J.G."/>
            <person name="Kirilenko B.M."/>
            <person name="Davalos L.M."/>
            <person name="Corthals A.P."/>
            <person name="Power M.L."/>
            <person name="Jones G."/>
            <person name="Ransome R.D."/>
            <person name="Dechmann D.K.N."/>
            <person name="Locatelli A.G."/>
            <person name="Puechmaille S.J."/>
            <person name="Fedrigo O."/>
            <person name="Jarvis E.D."/>
            <person name="Hiller M."/>
            <person name="Vernes S.C."/>
            <person name="Myers E.W."/>
            <person name="Teeling E.C."/>
        </authorList>
    </citation>
    <scope>NUCLEOTIDE SEQUENCE [LARGE SCALE GENOMIC DNA]</scope>
    <source>
        <strain evidence="1">MRouAeg1</strain>
        <tissue evidence="1">Muscle</tissue>
    </source>
</reference>
<protein>
    <submittedName>
        <fullName evidence="1">Interleukin 32</fullName>
    </submittedName>
</protein>
<organism evidence="1 2">
    <name type="scientific">Rousettus aegyptiacus</name>
    <name type="common">Egyptian fruit bat</name>
    <name type="synonym">Pteropus aegyptiacus</name>
    <dbReference type="NCBI Taxonomy" id="9407"/>
    <lineage>
        <taxon>Eukaryota</taxon>
        <taxon>Metazoa</taxon>
        <taxon>Chordata</taxon>
        <taxon>Craniata</taxon>
        <taxon>Vertebrata</taxon>
        <taxon>Euteleostomi</taxon>
        <taxon>Mammalia</taxon>
        <taxon>Eutheria</taxon>
        <taxon>Laurasiatheria</taxon>
        <taxon>Chiroptera</taxon>
        <taxon>Yinpterochiroptera</taxon>
        <taxon>Pteropodoidea</taxon>
        <taxon>Pteropodidae</taxon>
        <taxon>Rousettinae</taxon>
        <taxon>Rousettus</taxon>
    </lineage>
</organism>
<dbReference type="Pfam" id="PF15225">
    <property type="entry name" value="IL32"/>
    <property type="match status" value="1"/>
</dbReference>
<name>A0A7J8EZB8_ROUAE</name>